<dbReference type="Proteomes" id="UP000193922">
    <property type="component" value="Unassembled WGS sequence"/>
</dbReference>
<organism evidence="1 2">
    <name type="scientific">Linderina pennispora</name>
    <dbReference type="NCBI Taxonomy" id="61395"/>
    <lineage>
        <taxon>Eukaryota</taxon>
        <taxon>Fungi</taxon>
        <taxon>Fungi incertae sedis</taxon>
        <taxon>Zoopagomycota</taxon>
        <taxon>Kickxellomycotina</taxon>
        <taxon>Kickxellomycetes</taxon>
        <taxon>Kickxellales</taxon>
        <taxon>Kickxellaceae</taxon>
        <taxon>Linderina</taxon>
    </lineage>
</organism>
<dbReference type="EMBL" id="MCFD01000007">
    <property type="protein sequence ID" value="ORX69368.1"/>
    <property type="molecule type" value="Genomic_DNA"/>
</dbReference>
<reference evidence="1 2" key="1">
    <citation type="submission" date="2016-07" db="EMBL/GenBank/DDBJ databases">
        <title>Pervasive Adenine N6-methylation of Active Genes in Fungi.</title>
        <authorList>
            <consortium name="DOE Joint Genome Institute"/>
            <person name="Mondo S.J."/>
            <person name="Dannebaum R.O."/>
            <person name="Kuo R.C."/>
            <person name="Labutti K."/>
            <person name="Haridas S."/>
            <person name="Kuo A."/>
            <person name="Salamov A."/>
            <person name="Ahrendt S.R."/>
            <person name="Lipzen A."/>
            <person name="Sullivan W."/>
            <person name="Andreopoulos W.B."/>
            <person name="Clum A."/>
            <person name="Lindquist E."/>
            <person name="Daum C."/>
            <person name="Ramamoorthy G.K."/>
            <person name="Gryganskyi A."/>
            <person name="Culley D."/>
            <person name="Magnuson J.K."/>
            <person name="James T.Y."/>
            <person name="O'Malley M.A."/>
            <person name="Stajich J.E."/>
            <person name="Spatafora J.W."/>
            <person name="Visel A."/>
            <person name="Grigoriev I.V."/>
        </authorList>
    </citation>
    <scope>NUCLEOTIDE SEQUENCE [LARGE SCALE GENOMIC DNA]</scope>
    <source>
        <strain evidence="1 2">ATCC 12442</strain>
    </source>
</reference>
<evidence type="ECO:0000313" key="2">
    <source>
        <dbReference type="Proteomes" id="UP000193922"/>
    </source>
</evidence>
<keyword evidence="2" id="KW-1185">Reference proteome</keyword>
<accession>A0A1Y1W7R0</accession>
<dbReference type="InterPro" id="IPR032675">
    <property type="entry name" value="LRR_dom_sf"/>
</dbReference>
<protein>
    <submittedName>
        <fullName evidence="1">Uncharacterized protein</fullName>
    </submittedName>
</protein>
<proteinExistence type="predicted"/>
<dbReference type="AlphaFoldDB" id="A0A1Y1W7R0"/>
<evidence type="ECO:0000313" key="1">
    <source>
        <dbReference type="EMBL" id="ORX69368.1"/>
    </source>
</evidence>
<sequence>MFLPYSILIHVLRHATNCEYIDQFFKRRSPQSRSYYHKQVHEYIRSRSPAVLYVNRAWRHAALPYYFRYATCDEASAVPVCVPPEYRHLLHGLFIFIPASHKDIRWQEQPPFTAIPLDIRLNTKLLAVWMHNNMSVPLEYLCYVSTAFPHLHNTYLDMELYSVPSAEQISYQHAIAQTAISTPTLDEALHLLHSLSFHRLLDSSPSHLFSLIRRCAPYVKHLDIGLVSGNVLARIFFTTKHLHNTESNRVAVAEQVLFPQLRRLHYSLSSGVAQKYPPASSCFFPNIEELFCDNFRSADIAVDDRVYMALHDLFLANPLPNLQALKFNFKVDPGRLIIDQDRFPRLETLELFDQAYWHGSSLRSDQAASMLESVLSHPRLTSFEYPAAVSGTVPVGQVECSRIQFLMLKGWTFTVDGLIGFVVQQPQLVSLQINIAPGLSAATKAPRHVQYGGHSLRHLWLFSDRSNSQRWDAASVSMLFDLLDNLGSLNHIFLFPRAIEELRLLASVGPPPRFAFGQDAAAIAELCAVAQKVTKVFEGFATEK</sequence>
<comment type="caution">
    <text evidence="1">The sequence shown here is derived from an EMBL/GenBank/DDBJ whole genome shotgun (WGS) entry which is preliminary data.</text>
</comment>
<dbReference type="SUPFAM" id="SSF52047">
    <property type="entry name" value="RNI-like"/>
    <property type="match status" value="1"/>
</dbReference>
<dbReference type="RefSeq" id="XP_040743056.1">
    <property type="nucleotide sequence ID" value="XM_040883644.1"/>
</dbReference>
<dbReference type="Gene3D" id="3.80.10.10">
    <property type="entry name" value="Ribonuclease Inhibitor"/>
    <property type="match status" value="1"/>
</dbReference>
<dbReference type="OrthoDB" id="5572604at2759"/>
<dbReference type="GeneID" id="63800292"/>
<gene>
    <name evidence="1" type="ORF">DL89DRAFT_160156</name>
</gene>
<name>A0A1Y1W7R0_9FUNG</name>